<dbReference type="AlphaFoldDB" id="A0A9X1WHP4"/>
<comment type="caution">
    <text evidence="1">The sequence shown here is derived from an EMBL/GenBank/DDBJ whole genome shotgun (WGS) entry which is preliminary data.</text>
</comment>
<evidence type="ECO:0000313" key="2">
    <source>
        <dbReference type="Proteomes" id="UP001139207"/>
    </source>
</evidence>
<accession>A0A9X1WHP4</accession>
<sequence length="95" mass="10085">MAKKDGMRIARLPPGFAETAFSNAEAALPKLGKRIQAGVPRQYSTGIRVERNRAGRPVLLVAITETNGAAIEAKHGDLKRSAAQQGLDVNRYGGG</sequence>
<keyword evidence="2" id="KW-1185">Reference proteome</keyword>
<name>A0A9X1WHP4_9CORY</name>
<dbReference type="EMBL" id="JALIEA010000017">
    <property type="protein sequence ID" value="MCJ7859269.1"/>
    <property type="molecule type" value="Genomic_DNA"/>
</dbReference>
<protein>
    <submittedName>
        <fullName evidence="1">Uncharacterized protein</fullName>
    </submittedName>
</protein>
<proteinExistence type="predicted"/>
<evidence type="ECO:0000313" key="1">
    <source>
        <dbReference type="EMBL" id="MCJ7859269.1"/>
    </source>
</evidence>
<organism evidence="1 2">
    <name type="scientific">Corynebacterium kalidii</name>
    <dbReference type="NCBI Taxonomy" id="2931982"/>
    <lineage>
        <taxon>Bacteria</taxon>
        <taxon>Bacillati</taxon>
        <taxon>Actinomycetota</taxon>
        <taxon>Actinomycetes</taxon>
        <taxon>Mycobacteriales</taxon>
        <taxon>Corynebacteriaceae</taxon>
        <taxon>Corynebacterium</taxon>
    </lineage>
</organism>
<gene>
    <name evidence="1" type="ORF">MUN33_11195</name>
</gene>
<dbReference type="Proteomes" id="UP001139207">
    <property type="component" value="Unassembled WGS sequence"/>
</dbReference>
<dbReference type="RefSeq" id="WP_244804998.1">
    <property type="nucleotide sequence ID" value="NZ_JALIEA010000017.1"/>
</dbReference>
<reference evidence="1" key="1">
    <citation type="submission" date="2022-04" db="EMBL/GenBank/DDBJ databases">
        <title>Corynebacterium kalidii LD5P10.</title>
        <authorList>
            <person name="Sun J.Q."/>
        </authorList>
    </citation>
    <scope>NUCLEOTIDE SEQUENCE</scope>
    <source>
        <strain evidence="1">LD5P10</strain>
    </source>
</reference>